<protein>
    <submittedName>
        <fullName evidence="3">DUF4301 family protein</fullName>
    </submittedName>
</protein>
<evidence type="ECO:0000313" key="3">
    <source>
        <dbReference type="EMBL" id="NHM03151.1"/>
    </source>
</evidence>
<dbReference type="InterPro" id="IPR052735">
    <property type="entry name" value="NAD_biosynth-regulator"/>
</dbReference>
<gene>
    <name evidence="3" type="ORF">G4L40_00375</name>
</gene>
<dbReference type="Pfam" id="PF13521">
    <property type="entry name" value="AAA_28"/>
    <property type="match status" value="1"/>
</dbReference>
<sequence length="698" mass="80730">MEENFKQLPTSIIKIAMYGPESTGKTTLSKQLAAHYNDEWIPEFARDFLQEKWDKNKEICTEEDLIPIAIGQVKLENEAVLKAKKFLFCDTNLLVTKVFSDIYYNRCDANLEQAAREHEYDLIFLTNIDVPWEADDLRDSPDDREITFGTFKKAIIANRNPYIKLKGDVASRFEKAVKIIDELVLAKQLGFTPSDYVAIYQKKIPVETIQKQLQFFKDGIAKVNLVRSAVKNDGISTYSEEEIKNYIHFFDENKQNLDIQKFVPASGAASRMFKFLSEFINEFDVENDTINSYINHNKCTELSVFLVGLKSFPFYPELKLKTIEFYPDYFQKEREERNYLLIKTLLSKEHFDFANKPKGILPFHQKEDKIVSPIEEHIKESIFYEVPNRKSKIHFTVSPEHQSSFEEITKLHENVEVTFSFQQETTDTLAVNNDNTPFRNDRGELVFRPGGHGALIENLNQLSSDMIFIKNIDNVSQNHIVDIVKYKKLLGGILFKLQQQIFTFLHELENESVSIEKVNEIKLFAQKQLHIIFSNDFEMYKKSFQIQYLFNELNRPIRVCGMVKNEGEPGGGPFWIKDENGKISLQIVETSQIDLNNEKQIQIVNEATHFNPVDLVCGVKNYKGEKFDLTQFVDENAGFIVSKNKNGKPYKAYELPGLWNGAMAKWLTLFVEVPLVTFNPVKTVNDLLKPAHQPENNG</sequence>
<keyword evidence="4" id="KW-1185">Reference proteome</keyword>
<dbReference type="Pfam" id="PF14134">
    <property type="entry name" value="DUF4301"/>
    <property type="match status" value="1"/>
</dbReference>
<dbReference type="InterPro" id="IPR025393">
    <property type="entry name" value="DUF4301"/>
</dbReference>
<dbReference type="PANTHER" id="PTHR37512">
    <property type="entry name" value="TRIFUNCTIONAL NAD BIOSYNTHESIS/REGULATOR PROTEIN NADR"/>
    <property type="match status" value="1"/>
</dbReference>
<feature type="domain" description="DUF4301" evidence="2">
    <location>
        <begin position="195"/>
        <end position="693"/>
    </location>
</feature>
<dbReference type="InterPro" id="IPR027417">
    <property type="entry name" value="P-loop_NTPase"/>
</dbReference>
<proteinExistence type="predicted"/>
<dbReference type="SUPFAM" id="SSF52540">
    <property type="entry name" value="P-loop containing nucleoside triphosphate hydrolases"/>
    <property type="match status" value="1"/>
</dbReference>
<evidence type="ECO:0000259" key="2">
    <source>
        <dbReference type="Pfam" id="PF14134"/>
    </source>
</evidence>
<dbReference type="PANTHER" id="PTHR37512:SF1">
    <property type="entry name" value="NADR_TTD14 AAA DOMAIN-CONTAINING PROTEIN"/>
    <property type="match status" value="1"/>
</dbReference>
<dbReference type="RefSeq" id="WP_166234903.1">
    <property type="nucleotide sequence ID" value="NZ_JAAJBV010000001.1"/>
</dbReference>
<name>A0ABX0ICP6_9FLAO</name>
<accession>A0ABX0ICP6</accession>
<organism evidence="3 4">
    <name type="scientific">Flavobacterium celericrescens</name>
    <dbReference type="NCBI Taxonomy" id="2709780"/>
    <lineage>
        <taxon>Bacteria</taxon>
        <taxon>Pseudomonadati</taxon>
        <taxon>Bacteroidota</taxon>
        <taxon>Flavobacteriia</taxon>
        <taxon>Flavobacteriales</taxon>
        <taxon>Flavobacteriaceae</taxon>
        <taxon>Flavobacterium</taxon>
    </lineage>
</organism>
<evidence type="ECO:0000313" key="4">
    <source>
        <dbReference type="Proteomes" id="UP000761423"/>
    </source>
</evidence>
<dbReference type="InterPro" id="IPR029044">
    <property type="entry name" value="Nucleotide-diphossugar_trans"/>
</dbReference>
<dbReference type="EMBL" id="JAAJBV010000001">
    <property type="protein sequence ID" value="NHM03151.1"/>
    <property type="molecule type" value="Genomic_DNA"/>
</dbReference>
<dbReference type="Proteomes" id="UP000761423">
    <property type="component" value="Unassembled WGS sequence"/>
</dbReference>
<comment type="caution">
    <text evidence="3">The sequence shown here is derived from an EMBL/GenBank/DDBJ whole genome shotgun (WGS) entry which is preliminary data.</text>
</comment>
<dbReference type="InterPro" id="IPR038727">
    <property type="entry name" value="NadR/Ttd14_AAA_dom"/>
</dbReference>
<dbReference type="Gene3D" id="3.40.50.300">
    <property type="entry name" value="P-loop containing nucleotide triphosphate hydrolases"/>
    <property type="match status" value="1"/>
</dbReference>
<reference evidence="3 4" key="1">
    <citation type="submission" date="2020-02" db="EMBL/GenBank/DDBJ databases">
        <authorList>
            <person name="Chen W.-M."/>
        </authorList>
    </citation>
    <scope>NUCLEOTIDE SEQUENCE [LARGE SCALE GENOMIC DNA]</scope>
    <source>
        <strain evidence="3 4">TWA-26</strain>
    </source>
</reference>
<evidence type="ECO:0000259" key="1">
    <source>
        <dbReference type="Pfam" id="PF13521"/>
    </source>
</evidence>
<dbReference type="SUPFAM" id="SSF53448">
    <property type="entry name" value="Nucleotide-diphospho-sugar transferases"/>
    <property type="match status" value="1"/>
</dbReference>
<feature type="domain" description="NadR/Ttd14 AAA" evidence="1">
    <location>
        <begin position="14"/>
        <end position="172"/>
    </location>
</feature>